<organism evidence="2">
    <name type="scientific">Petromyces alliaceus</name>
    <name type="common">Aspergillus alliaceus</name>
    <dbReference type="NCBI Taxonomy" id="209559"/>
    <lineage>
        <taxon>Eukaryota</taxon>
        <taxon>Fungi</taxon>
        <taxon>Dikarya</taxon>
        <taxon>Ascomycota</taxon>
        <taxon>Pezizomycotina</taxon>
        <taxon>Eurotiomycetes</taxon>
        <taxon>Eurotiomycetidae</taxon>
        <taxon>Eurotiales</taxon>
        <taxon>Aspergillaceae</taxon>
        <taxon>Aspergillus</taxon>
        <taxon>Aspergillus subgen. Circumdati</taxon>
    </lineage>
</organism>
<gene>
    <name evidence="2" type="ORF">BDV23DRAFT_78090</name>
</gene>
<dbReference type="EMBL" id="ML735252">
    <property type="protein sequence ID" value="KAE8390667.1"/>
    <property type="molecule type" value="Genomic_DNA"/>
</dbReference>
<feature type="region of interest" description="Disordered" evidence="1">
    <location>
        <begin position="49"/>
        <end position="171"/>
    </location>
</feature>
<protein>
    <submittedName>
        <fullName evidence="2">Uncharacterized protein</fullName>
    </submittedName>
</protein>
<accession>A0A5N7CA10</accession>
<evidence type="ECO:0000256" key="1">
    <source>
        <dbReference type="SAM" id="MobiDB-lite"/>
    </source>
</evidence>
<feature type="compositionally biased region" description="Basic and acidic residues" evidence="1">
    <location>
        <begin position="91"/>
        <end position="105"/>
    </location>
</feature>
<evidence type="ECO:0000313" key="2">
    <source>
        <dbReference type="EMBL" id="KAE8390667.1"/>
    </source>
</evidence>
<name>A0A5N7CA10_PETAA</name>
<feature type="compositionally biased region" description="Basic residues" evidence="1">
    <location>
        <begin position="151"/>
        <end position="160"/>
    </location>
</feature>
<dbReference type="AlphaFoldDB" id="A0A5N7CA10"/>
<dbReference type="Proteomes" id="UP000326877">
    <property type="component" value="Unassembled WGS sequence"/>
</dbReference>
<dbReference type="OrthoDB" id="5365739at2759"/>
<feature type="compositionally biased region" description="Polar residues" evidence="1">
    <location>
        <begin position="114"/>
        <end position="129"/>
    </location>
</feature>
<proteinExistence type="predicted"/>
<reference evidence="2" key="1">
    <citation type="submission" date="2019-04" db="EMBL/GenBank/DDBJ databases">
        <title>Friends and foes A comparative genomics studyof 23 Aspergillus species from section Flavi.</title>
        <authorList>
            <consortium name="DOE Joint Genome Institute"/>
            <person name="Kjaerbolling I."/>
            <person name="Vesth T."/>
            <person name="Frisvad J.C."/>
            <person name="Nybo J.L."/>
            <person name="Theobald S."/>
            <person name="Kildgaard S."/>
            <person name="Isbrandt T."/>
            <person name="Kuo A."/>
            <person name="Sato A."/>
            <person name="Lyhne E.K."/>
            <person name="Kogle M.E."/>
            <person name="Wiebenga A."/>
            <person name="Kun R.S."/>
            <person name="Lubbers R.J."/>
            <person name="Makela M.R."/>
            <person name="Barry K."/>
            <person name="Chovatia M."/>
            <person name="Clum A."/>
            <person name="Daum C."/>
            <person name="Haridas S."/>
            <person name="He G."/>
            <person name="LaButti K."/>
            <person name="Lipzen A."/>
            <person name="Mondo S."/>
            <person name="Riley R."/>
            <person name="Salamov A."/>
            <person name="Simmons B.A."/>
            <person name="Magnuson J.K."/>
            <person name="Henrissat B."/>
            <person name="Mortensen U.H."/>
            <person name="Larsen T.O."/>
            <person name="Devries R.P."/>
            <person name="Grigoriev I.V."/>
            <person name="Machida M."/>
            <person name="Baker S.E."/>
            <person name="Andersen M.R."/>
        </authorList>
    </citation>
    <scope>NUCLEOTIDE SEQUENCE [LARGE SCALE GENOMIC DNA]</scope>
    <source>
        <strain evidence="2">IBT 14317</strain>
    </source>
</reference>
<feature type="compositionally biased region" description="Low complexity" evidence="1">
    <location>
        <begin position="65"/>
        <end position="81"/>
    </location>
</feature>
<sequence length="368" mass="41409">MFVLTSAQRSYDLLALKMFQLRTILSRHERARLADGGFYPIRQFSINQGKAKDLSQPGTNAPKNRSIPSVASSSRAPPRKANFPPANLNSKRPDSDKPRPRRIFDARSLAAPSASGQHTNILRSTSLRNPRTGPPVRARRSRTPAKSSASKTRKGVRPQRQKNSEIEEEDKILKSQIENVYRQLAEKTKPTPSSYNPQTPDFSNLKETWPSFPTDTTASTSEVVEKLSLLSDRFPNGYVPPYELGTRLFKGQFVRFLDEKEKTEAIAEAKKLSQQRADSYSQRKGDLIEPEDVSFTPMSAERRKSLIQSFVQGTYPKLNTEQAGKSPILSEVSRNLRNNVSYQETRKSSQFLAKVESLLASGRPVKRV</sequence>